<protein>
    <submittedName>
        <fullName evidence="1">Uncharacterized protein</fullName>
    </submittedName>
</protein>
<accession>A0A2P6QSX5</accession>
<reference evidence="1 2" key="1">
    <citation type="journal article" date="2018" name="Nat. Genet.">
        <title>The Rosa genome provides new insights in the design of modern roses.</title>
        <authorList>
            <person name="Bendahmane M."/>
        </authorList>
    </citation>
    <scope>NUCLEOTIDE SEQUENCE [LARGE SCALE GENOMIC DNA]</scope>
    <source>
        <strain evidence="2">cv. Old Blush</strain>
    </source>
</reference>
<comment type="caution">
    <text evidence="1">The sequence shown here is derived from an EMBL/GenBank/DDBJ whole genome shotgun (WGS) entry which is preliminary data.</text>
</comment>
<dbReference type="EMBL" id="PDCK01000042">
    <property type="protein sequence ID" value="PRQ37270.1"/>
    <property type="molecule type" value="Genomic_DNA"/>
</dbReference>
<sequence length="55" mass="6337">MEEENGKESSPKGCLCFWWCGCSRVSQLMGEVMNIYVVSVCACLPRKKWMMNGWL</sequence>
<dbReference type="Proteomes" id="UP000238479">
    <property type="component" value="Chromosome 4"/>
</dbReference>
<keyword evidence="2" id="KW-1185">Reference proteome</keyword>
<name>A0A2P6QSX5_ROSCH</name>
<organism evidence="1 2">
    <name type="scientific">Rosa chinensis</name>
    <name type="common">China rose</name>
    <dbReference type="NCBI Taxonomy" id="74649"/>
    <lineage>
        <taxon>Eukaryota</taxon>
        <taxon>Viridiplantae</taxon>
        <taxon>Streptophyta</taxon>
        <taxon>Embryophyta</taxon>
        <taxon>Tracheophyta</taxon>
        <taxon>Spermatophyta</taxon>
        <taxon>Magnoliopsida</taxon>
        <taxon>eudicotyledons</taxon>
        <taxon>Gunneridae</taxon>
        <taxon>Pentapetalae</taxon>
        <taxon>rosids</taxon>
        <taxon>fabids</taxon>
        <taxon>Rosales</taxon>
        <taxon>Rosaceae</taxon>
        <taxon>Rosoideae</taxon>
        <taxon>Rosoideae incertae sedis</taxon>
        <taxon>Rosa</taxon>
    </lineage>
</organism>
<evidence type="ECO:0000313" key="1">
    <source>
        <dbReference type="EMBL" id="PRQ37270.1"/>
    </source>
</evidence>
<dbReference type="Gramene" id="PRQ37270">
    <property type="protein sequence ID" value="PRQ37270"/>
    <property type="gene ID" value="RchiOBHm_Chr4g0400711"/>
</dbReference>
<evidence type="ECO:0000313" key="2">
    <source>
        <dbReference type="Proteomes" id="UP000238479"/>
    </source>
</evidence>
<proteinExistence type="predicted"/>
<dbReference type="AlphaFoldDB" id="A0A2P6QSX5"/>
<gene>
    <name evidence="1" type="ORF">RchiOBHm_Chr4g0400711</name>
</gene>